<feature type="region of interest" description="Disordered" evidence="1">
    <location>
        <begin position="167"/>
        <end position="192"/>
    </location>
</feature>
<organism evidence="2 3">
    <name type="scientific">Agrococcus jejuensis</name>
    <dbReference type="NCBI Taxonomy" id="399736"/>
    <lineage>
        <taxon>Bacteria</taxon>
        <taxon>Bacillati</taxon>
        <taxon>Actinomycetota</taxon>
        <taxon>Actinomycetes</taxon>
        <taxon>Micrococcales</taxon>
        <taxon>Microbacteriaceae</taxon>
        <taxon>Agrococcus</taxon>
    </lineage>
</organism>
<gene>
    <name evidence="2" type="ORF">SAMN04489720_2885</name>
</gene>
<name>A0A1G8GDV0_9MICO</name>
<evidence type="ECO:0000313" key="2">
    <source>
        <dbReference type="EMBL" id="SDH92574.1"/>
    </source>
</evidence>
<dbReference type="AlphaFoldDB" id="A0A1G8GDV0"/>
<dbReference type="EMBL" id="LT629695">
    <property type="protein sequence ID" value="SDH92574.1"/>
    <property type="molecule type" value="Genomic_DNA"/>
</dbReference>
<dbReference type="STRING" id="399736.SAMN04489720_2885"/>
<accession>A0A1G8GDV0</accession>
<dbReference type="Proteomes" id="UP000198822">
    <property type="component" value="Chromosome I"/>
</dbReference>
<evidence type="ECO:0000256" key="1">
    <source>
        <dbReference type="SAM" id="MobiDB-lite"/>
    </source>
</evidence>
<reference evidence="3" key="1">
    <citation type="submission" date="2016-10" db="EMBL/GenBank/DDBJ databases">
        <authorList>
            <person name="Varghese N."/>
            <person name="Submissions S."/>
        </authorList>
    </citation>
    <scope>NUCLEOTIDE SEQUENCE [LARGE SCALE GENOMIC DNA]</scope>
    <source>
        <strain evidence="3">DSM 22002</strain>
    </source>
</reference>
<protein>
    <submittedName>
        <fullName evidence="2">Uncharacterized protein</fullName>
    </submittedName>
</protein>
<feature type="compositionally biased region" description="Basic residues" evidence="1">
    <location>
        <begin position="181"/>
        <end position="192"/>
    </location>
</feature>
<sequence length="192" mass="21610">MAEARDGPALVDDLLSRDRSRILDAVWAIIRARDDAALHAVRKRLAEVEDAVDEVDLGGMLASNGRHVTHAIDRVRMHWRGECLCRAYRDHEMYDPAQEVAFGHVTLVEEIPVIVGGSPWRPRRICACTACGQRYDVTEDEGHYVWWRWRTVEDVAAKAAAEAALPVPTPRKVVTNPRSPARARRRRSSPSS</sequence>
<dbReference type="RefSeq" id="WP_092506119.1">
    <property type="nucleotide sequence ID" value="NZ_LT629695.1"/>
</dbReference>
<keyword evidence="3" id="KW-1185">Reference proteome</keyword>
<evidence type="ECO:0000313" key="3">
    <source>
        <dbReference type="Proteomes" id="UP000198822"/>
    </source>
</evidence>
<proteinExistence type="predicted"/>
<dbReference type="OrthoDB" id="8774933at2"/>